<keyword evidence="1" id="KW-0812">Transmembrane</keyword>
<dbReference type="Proteomes" id="UP000801864">
    <property type="component" value="Unassembled WGS sequence"/>
</dbReference>
<organism evidence="2 3">
    <name type="scientific">Trichoderma lentiforme</name>
    <dbReference type="NCBI Taxonomy" id="1567552"/>
    <lineage>
        <taxon>Eukaryota</taxon>
        <taxon>Fungi</taxon>
        <taxon>Dikarya</taxon>
        <taxon>Ascomycota</taxon>
        <taxon>Pezizomycotina</taxon>
        <taxon>Sordariomycetes</taxon>
        <taxon>Hypocreomycetidae</taxon>
        <taxon>Hypocreales</taxon>
        <taxon>Hypocreaceae</taxon>
        <taxon>Trichoderma</taxon>
    </lineage>
</organism>
<gene>
    <name evidence="2" type="ORF">CFAM422_001622</name>
</gene>
<evidence type="ECO:0000313" key="3">
    <source>
        <dbReference type="Proteomes" id="UP000801864"/>
    </source>
</evidence>
<dbReference type="PANTHER" id="PTHR34414:SF1">
    <property type="entry name" value="SUBTILISIN-LIKE SERINE PROTEASE"/>
    <property type="match status" value="1"/>
</dbReference>
<dbReference type="InterPro" id="IPR046536">
    <property type="entry name" value="DUF6601"/>
</dbReference>
<keyword evidence="1" id="KW-0472">Membrane</keyword>
<dbReference type="PANTHER" id="PTHR34414">
    <property type="entry name" value="HET DOMAIN-CONTAINING PROTEIN-RELATED"/>
    <property type="match status" value="1"/>
</dbReference>
<proteinExistence type="predicted"/>
<protein>
    <submittedName>
        <fullName evidence="2">Uncharacterized protein</fullName>
    </submittedName>
</protein>
<reference evidence="2 3" key="1">
    <citation type="submission" date="2018-06" db="EMBL/GenBank/DDBJ databases">
        <title>Genome analysis of cellulolytic fungus Trichoderma lentiforme CFAM-422.</title>
        <authorList>
            <person name="Steindorff A.S."/>
            <person name="Formighieri E.F."/>
            <person name="Midorikawa G.E.O."/>
            <person name="Tamietti M.S."/>
            <person name="Ramos E.Z."/>
            <person name="Silva A.S."/>
            <person name="Bon E.P.S."/>
            <person name="Mendes T.D."/>
            <person name="Damaso M.C.T."/>
            <person name="Favaro L.C.L."/>
        </authorList>
    </citation>
    <scope>NUCLEOTIDE SEQUENCE [LARGE SCALE GENOMIC DNA]</scope>
    <source>
        <strain evidence="2 3">CFAM-422</strain>
    </source>
</reference>
<dbReference type="Pfam" id="PF20246">
    <property type="entry name" value="DUF6601"/>
    <property type="match status" value="1"/>
</dbReference>
<sequence length="345" mass="39421">MTKIITEPPFTRADALDDSRLEEPHERIPNAVYSASSHTPQPEHGLIDYIPGEPAIPLAGIGDFLQRELATPILDELYNVLHIFARKLSSNIDALHVQNFKGRRIVPVENPRFHLIRQEKSVFIKPIPVCLLNYDFWTQYLASNLHIPTGILHESDCYRANALGFLRSYSHLIQRQSDLRIAKEHGLIPEDITWAGWSKFIHGFRLLGDEIVARRYHYGQIRLTRLNWAIFIFRPKSAGNRLRFYHESPWSALAFVQHAAVPLAFIFASVSLILSSMQVMLSVPDDSLLSGGIGKDGLRKVQQIFWWFSILTLLFAALSSALLVFIPVLIIMYQITWGILKYRGK</sequence>
<feature type="transmembrane region" description="Helical" evidence="1">
    <location>
        <begin position="304"/>
        <end position="333"/>
    </location>
</feature>
<evidence type="ECO:0000313" key="2">
    <source>
        <dbReference type="EMBL" id="KAF3076172.1"/>
    </source>
</evidence>
<dbReference type="EMBL" id="QLNT01000002">
    <property type="protein sequence ID" value="KAF3076172.1"/>
    <property type="molecule type" value="Genomic_DNA"/>
</dbReference>
<keyword evidence="3" id="KW-1185">Reference proteome</keyword>
<evidence type="ECO:0000256" key="1">
    <source>
        <dbReference type="SAM" id="Phobius"/>
    </source>
</evidence>
<accession>A0A9P5CIT0</accession>
<name>A0A9P5CIT0_9HYPO</name>
<dbReference type="AlphaFoldDB" id="A0A9P5CIT0"/>
<feature type="transmembrane region" description="Helical" evidence="1">
    <location>
        <begin position="250"/>
        <end position="274"/>
    </location>
</feature>
<keyword evidence="1" id="KW-1133">Transmembrane helix</keyword>
<comment type="caution">
    <text evidence="2">The sequence shown here is derived from an EMBL/GenBank/DDBJ whole genome shotgun (WGS) entry which is preliminary data.</text>
</comment>